<accession>A0A6B0UV97</accession>
<protein>
    <submittedName>
        <fullName evidence="1">Putative secreted protein</fullName>
    </submittedName>
</protein>
<proteinExistence type="predicted"/>
<organism evidence="1">
    <name type="scientific">Ixodes ricinus</name>
    <name type="common">Common tick</name>
    <name type="synonym">Acarus ricinus</name>
    <dbReference type="NCBI Taxonomy" id="34613"/>
    <lineage>
        <taxon>Eukaryota</taxon>
        <taxon>Metazoa</taxon>
        <taxon>Ecdysozoa</taxon>
        <taxon>Arthropoda</taxon>
        <taxon>Chelicerata</taxon>
        <taxon>Arachnida</taxon>
        <taxon>Acari</taxon>
        <taxon>Parasitiformes</taxon>
        <taxon>Ixodida</taxon>
        <taxon>Ixodoidea</taxon>
        <taxon>Ixodidae</taxon>
        <taxon>Ixodinae</taxon>
        <taxon>Ixodes</taxon>
    </lineage>
</organism>
<dbReference type="EMBL" id="GIFC01011361">
    <property type="protein sequence ID" value="MXU93444.1"/>
    <property type="molecule type" value="Transcribed_RNA"/>
</dbReference>
<dbReference type="AlphaFoldDB" id="A0A6B0UV97"/>
<reference evidence="1" key="1">
    <citation type="submission" date="2019-12" db="EMBL/GenBank/DDBJ databases">
        <title>An insight into the sialome of adult female Ixodes ricinus ticks feeding for 6 days.</title>
        <authorList>
            <person name="Perner J."/>
            <person name="Ribeiro J.M.C."/>
        </authorList>
    </citation>
    <scope>NUCLEOTIDE SEQUENCE</scope>
    <source>
        <strain evidence="1">Semi-engorged</strain>
        <tissue evidence="1">Salivary glands</tissue>
    </source>
</reference>
<evidence type="ECO:0000313" key="1">
    <source>
        <dbReference type="EMBL" id="MXU93444.1"/>
    </source>
</evidence>
<name>A0A6B0UV97_IXORI</name>
<sequence length="146" mass="14966">MAAMELATAATAVATEVSAMAVSATEVSAMAVSAMAVLATEVSATAVPAMAATVAATTELAAATDRVGTVTALEEPRRRCSGRARRTAIPRPTVSKLVPEALTVLATRRTVEDSRRLATPEALAEVTTEEAVTMAESLAELPAGYY</sequence>